<gene>
    <name evidence="1" type="ORF">DUNSADRAFT_14699</name>
</gene>
<evidence type="ECO:0000313" key="2">
    <source>
        <dbReference type="Proteomes" id="UP000815325"/>
    </source>
</evidence>
<comment type="caution">
    <text evidence="1">The sequence shown here is derived from an EMBL/GenBank/DDBJ whole genome shotgun (WGS) entry which is preliminary data.</text>
</comment>
<organism evidence="1 2">
    <name type="scientific">Dunaliella salina</name>
    <name type="common">Green alga</name>
    <name type="synonym">Protococcus salinus</name>
    <dbReference type="NCBI Taxonomy" id="3046"/>
    <lineage>
        <taxon>Eukaryota</taxon>
        <taxon>Viridiplantae</taxon>
        <taxon>Chlorophyta</taxon>
        <taxon>core chlorophytes</taxon>
        <taxon>Chlorophyceae</taxon>
        <taxon>CS clade</taxon>
        <taxon>Chlamydomonadales</taxon>
        <taxon>Dunaliellaceae</taxon>
        <taxon>Dunaliella</taxon>
    </lineage>
</organism>
<accession>A0ABQ7G6W2</accession>
<dbReference type="EMBL" id="MU070053">
    <property type="protein sequence ID" value="KAF5830348.1"/>
    <property type="molecule type" value="Genomic_DNA"/>
</dbReference>
<evidence type="ECO:0008006" key="3">
    <source>
        <dbReference type="Google" id="ProtNLM"/>
    </source>
</evidence>
<proteinExistence type="predicted"/>
<dbReference type="Proteomes" id="UP000815325">
    <property type="component" value="Unassembled WGS sequence"/>
</dbReference>
<sequence length="88" mass="10416">MTRHIHLNLTLSPTCRVEKCPPISRTKAFVQTFKYRNLRVCVWTPDRVRVSFSQTHWRKLDLIYAKGFYNRNTLFHSHLIISPAAPAY</sequence>
<name>A0ABQ7G6W2_DUNSA</name>
<protein>
    <recommendedName>
        <fullName evidence="3">Encoded protein</fullName>
    </recommendedName>
</protein>
<evidence type="ECO:0000313" key="1">
    <source>
        <dbReference type="EMBL" id="KAF5830348.1"/>
    </source>
</evidence>
<reference evidence="1" key="1">
    <citation type="submission" date="2017-08" db="EMBL/GenBank/DDBJ databases">
        <authorList>
            <person name="Polle J.E."/>
            <person name="Barry K."/>
            <person name="Cushman J."/>
            <person name="Schmutz J."/>
            <person name="Tran D."/>
            <person name="Hathwaick L.T."/>
            <person name="Yim W.C."/>
            <person name="Jenkins J."/>
            <person name="Mckie-Krisberg Z.M."/>
            <person name="Prochnik S."/>
            <person name="Lindquist E."/>
            <person name="Dockter R.B."/>
            <person name="Adam C."/>
            <person name="Molina H."/>
            <person name="Bunkerborg J."/>
            <person name="Jin E."/>
            <person name="Buchheim M."/>
            <person name="Magnuson J."/>
        </authorList>
    </citation>
    <scope>NUCLEOTIDE SEQUENCE</scope>
    <source>
        <strain evidence="1">CCAP 19/18</strain>
    </source>
</reference>
<keyword evidence="2" id="KW-1185">Reference proteome</keyword>